<proteinExistence type="predicted"/>
<dbReference type="GO" id="GO:0005634">
    <property type="term" value="C:nucleus"/>
    <property type="evidence" value="ECO:0007669"/>
    <property type="project" value="UniProtKB-SubCell"/>
</dbReference>
<sequence length="409" mass="47018">MPYELLNIPRMGMGVNHLQIIRSRRTHPFTALTEFVDNSYDAGARHVDVSLTKYKPGKSRLEILDDGKGMDLDEARHLTKFMGCRKPAWQIECYGVGVKAGGLLLRTETLVLPKKNQTQTTVLLSGTNFHLDTIFIPYYSTEMDGQTAVGLIDEDLEHFEVKRKLIDDYSPLGDGETIQDLIGKIPKASGTLVIVGPLRERKPGNPILMVPRGIADLVRPHRHIFEEPIHQRPFRDHLQRLFLTSRPQMTIHNEPVIKERVGENWTEKHIDRISYHSFRDREPLMSIRNVFDRMLDTTAEEKEQLLREKESLSLKLSNINAMLKGWKQRFKKDGINVTVGLEVENPIDGGVQIYGNGRLIQWGYKELPFYQREHATRGFSMYLNLPLDKFPANCDKASLYSADFWPLKK</sequence>
<keyword evidence="4" id="KW-0539">Nucleus</keyword>
<dbReference type="HOGENOM" id="CLU_673068_0_0_1"/>
<accession>E3N4C5</accession>
<dbReference type="Pfam" id="PF13589">
    <property type="entry name" value="HATPase_c_3"/>
    <property type="match status" value="1"/>
</dbReference>
<dbReference type="Gene3D" id="3.30.565.10">
    <property type="entry name" value="Histidine kinase-like ATPase, C-terminal domain"/>
    <property type="match status" value="1"/>
</dbReference>
<dbReference type="InterPro" id="IPR036890">
    <property type="entry name" value="HATPase_C_sf"/>
</dbReference>
<dbReference type="SUPFAM" id="SSF55874">
    <property type="entry name" value="ATPase domain of HSP90 chaperone/DNA topoisomerase II/histidine kinase"/>
    <property type="match status" value="1"/>
</dbReference>
<evidence type="ECO:0000256" key="3">
    <source>
        <dbReference type="ARBA" id="ARBA00023054"/>
    </source>
</evidence>
<comment type="subcellular location">
    <subcellularLocation>
        <location evidence="1">Nucleus</location>
    </subcellularLocation>
</comment>
<dbReference type="eggNOG" id="KOG1845">
    <property type="taxonomic scope" value="Eukaryota"/>
</dbReference>
<dbReference type="OrthoDB" id="1885370at2759"/>
<evidence type="ECO:0000256" key="4">
    <source>
        <dbReference type="ARBA" id="ARBA00023242"/>
    </source>
</evidence>
<dbReference type="STRING" id="31234.E3N4C5"/>
<dbReference type="AlphaFoldDB" id="E3N4C5"/>
<dbReference type="EMBL" id="DS268524">
    <property type="protein sequence ID" value="EFO85431.1"/>
    <property type="molecule type" value="Genomic_DNA"/>
</dbReference>
<dbReference type="PANTHER" id="PTHR23337:SF3">
    <property type="entry name" value="MORC FAMILY CW-TYPE ZINC FINGER 2"/>
    <property type="match status" value="1"/>
</dbReference>
<reference evidence="6" key="1">
    <citation type="submission" date="2007-07" db="EMBL/GenBank/DDBJ databases">
        <title>PCAP assembly of the Caenorhabditis remanei genome.</title>
        <authorList>
            <consortium name="The Caenorhabditis remanei Sequencing Consortium"/>
            <person name="Wilson R.K."/>
        </authorList>
    </citation>
    <scope>NUCLEOTIDE SEQUENCE [LARGE SCALE GENOMIC DNA]</scope>
    <source>
        <strain evidence="6">PB4641</strain>
    </source>
</reference>
<evidence type="ECO:0000256" key="5">
    <source>
        <dbReference type="SAM" id="Coils"/>
    </source>
</evidence>
<evidence type="ECO:0000313" key="7">
    <source>
        <dbReference type="Proteomes" id="UP000008281"/>
    </source>
</evidence>
<dbReference type="GO" id="GO:0046872">
    <property type="term" value="F:metal ion binding"/>
    <property type="evidence" value="ECO:0007669"/>
    <property type="project" value="UniProtKB-KW"/>
</dbReference>
<dbReference type="InParanoid" id="E3N4C5"/>
<protein>
    <recommendedName>
        <fullName evidence="8">Morc S5 domain-containing protein</fullName>
    </recommendedName>
</protein>
<name>E3N4C5_CAERE</name>
<evidence type="ECO:0008006" key="8">
    <source>
        <dbReference type="Google" id="ProtNLM"/>
    </source>
</evidence>
<keyword evidence="2" id="KW-0479">Metal-binding</keyword>
<dbReference type="PANTHER" id="PTHR23337">
    <property type="entry name" value="ZINC FINGER CW-TYPE COILED-COIL DOMAIN PROTEIN 1"/>
    <property type="match status" value="1"/>
</dbReference>
<evidence type="ECO:0000256" key="1">
    <source>
        <dbReference type="ARBA" id="ARBA00004123"/>
    </source>
</evidence>
<feature type="coiled-coil region" evidence="5">
    <location>
        <begin position="295"/>
        <end position="322"/>
    </location>
</feature>
<dbReference type="OMA" id="TQNYLHT"/>
<gene>
    <name evidence="6" type="ORF">CRE_23689</name>
</gene>
<keyword evidence="7" id="KW-1185">Reference proteome</keyword>
<dbReference type="Proteomes" id="UP000008281">
    <property type="component" value="Unassembled WGS sequence"/>
</dbReference>
<evidence type="ECO:0000256" key="2">
    <source>
        <dbReference type="ARBA" id="ARBA00022723"/>
    </source>
</evidence>
<evidence type="ECO:0000313" key="6">
    <source>
        <dbReference type="EMBL" id="EFO85431.1"/>
    </source>
</evidence>
<keyword evidence="3 5" id="KW-0175">Coiled coil</keyword>
<organism evidence="7">
    <name type="scientific">Caenorhabditis remanei</name>
    <name type="common">Caenorhabditis vulgaris</name>
    <dbReference type="NCBI Taxonomy" id="31234"/>
    <lineage>
        <taxon>Eukaryota</taxon>
        <taxon>Metazoa</taxon>
        <taxon>Ecdysozoa</taxon>
        <taxon>Nematoda</taxon>
        <taxon>Chromadorea</taxon>
        <taxon>Rhabditida</taxon>
        <taxon>Rhabditina</taxon>
        <taxon>Rhabditomorpha</taxon>
        <taxon>Rhabditoidea</taxon>
        <taxon>Rhabditidae</taxon>
        <taxon>Peloderinae</taxon>
        <taxon>Caenorhabditis</taxon>
    </lineage>
</organism>